<evidence type="ECO:0000313" key="1">
    <source>
        <dbReference type="EMBL" id="KAB1441392.1"/>
    </source>
</evidence>
<dbReference type="CDD" id="cd00761">
    <property type="entry name" value="Glyco_tranf_GTA_type"/>
    <property type="match status" value="1"/>
</dbReference>
<dbReference type="GO" id="GO:0016740">
    <property type="term" value="F:transferase activity"/>
    <property type="evidence" value="ECO:0007669"/>
    <property type="project" value="UniProtKB-KW"/>
</dbReference>
<dbReference type="InterPro" id="IPR029044">
    <property type="entry name" value="Nucleotide-diphossugar_trans"/>
</dbReference>
<organism evidence="1 2">
    <name type="scientific">Pseudodesulfovibrio senegalensis</name>
    <dbReference type="NCBI Taxonomy" id="1721087"/>
    <lineage>
        <taxon>Bacteria</taxon>
        <taxon>Pseudomonadati</taxon>
        <taxon>Thermodesulfobacteriota</taxon>
        <taxon>Desulfovibrionia</taxon>
        <taxon>Desulfovibrionales</taxon>
        <taxon>Desulfovibrionaceae</taxon>
    </lineage>
</organism>
<protein>
    <submittedName>
        <fullName evidence="1">TIGR00180 family glycosyltransferase</fullName>
    </submittedName>
</protein>
<dbReference type="AlphaFoldDB" id="A0A6N6N2X7"/>
<reference evidence="1 2" key="1">
    <citation type="journal article" date="2017" name="Int. J. Syst. Evol. Microbiol.">
        <title>Desulfovibrio senegalensis sp. nov., a mesophilic sulfate reducer isolated from marine sediment.</title>
        <authorList>
            <person name="Thioye A."/>
            <person name="Gam Z.B.A."/>
            <person name="Mbengue M."/>
            <person name="Cayol J.L."/>
            <person name="Joseph-Bartoli M."/>
            <person name="Toure-Kane C."/>
            <person name="Labat M."/>
        </authorList>
    </citation>
    <scope>NUCLEOTIDE SEQUENCE [LARGE SCALE GENOMIC DNA]</scope>
    <source>
        <strain evidence="1 2">DSM 101509</strain>
    </source>
</reference>
<proteinExistence type="predicted"/>
<dbReference type="NCBIfam" id="TIGR04440">
    <property type="entry name" value="glyco_TIGR04440"/>
    <property type="match status" value="1"/>
</dbReference>
<accession>A0A6N6N2X7</accession>
<sequence length="394" mass="45852">MATLFIPTRNRPYSLDFVLKYFSETAPGTPIVIADGSETSMAKKNISVAEKYNGKLKITLRQYDEKTPYTHRFIDALQSVDDEYVVMGADDDYLDMDVIRKGEDHLRDNPDYVLALGYRVDMDERKKNYIRATLFHSFSIEMDDPLERLQYFTEWPFATTYSVSRKKYLLRRYQNLFDMDFKKHDPEATLPMIYGFNDYLIGIFDLFEGKIKAFPELSCISTKIPAFEYMRSYNPLSCLTQSEGVLQIRDIIAQKMTQKLGMKEQNALRSSSDLIRKRLCELTGGKLTNLHEFWTGRHFSEKEIVIQFRFFNRMFHAKTQEHAKSAELIRAANAYSRAIRGLSPIDGKMKPAPEYNLEKLSAPPIREEEVATYKYLDINDLRELPSLPKGATRR</sequence>
<dbReference type="InterPro" id="IPR031042">
    <property type="entry name" value="Glyco_TIGR04440"/>
</dbReference>
<dbReference type="OrthoDB" id="7837676at2"/>
<keyword evidence="1" id="KW-0808">Transferase</keyword>
<gene>
    <name evidence="1" type="ORF">F8A88_10620</name>
</gene>
<dbReference type="SUPFAM" id="SSF53448">
    <property type="entry name" value="Nucleotide-diphospho-sugar transferases"/>
    <property type="match status" value="1"/>
</dbReference>
<dbReference type="Proteomes" id="UP000438699">
    <property type="component" value="Unassembled WGS sequence"/>
</dbReference>
<keyword evidence="2" id="KW-1185">Reference proteome</keyword>
<evidence type="ECO:0000313" key="2">
    <source>
        <dbReference type="Proteomes" id="UP000438699"/>
    </source>
</evidence>
<dbReference type="EMBL" id="WAIE01000004">
    <property type="protein sequence ID" value="KAB1441392.1"/>
    <property type="molecule type" value="Genomic_DNA"/>
</dbReference>
<dbReference type="Gene3D" id="3.90.550.10">
    <property type="entry name" value="Spore Coat Polysaccharide Biosynthesis Protein SpsA, Chain A"/>
    <property type="match status" value="1"/>
</dbReference>
<comment type="caution">
    <text evidence="1">The sequence shown here is derived from an EMBL/GenBank/DDBJ whole genome shotgun (WGS) entry which is preliminary data.</text>
</comment>
<name>A0A6N6N2X7_9BACT</name>
<dbReference type="RefSeq" id="WP_151151135.1">
    <property type="nucleotide sequence ID" value="NZ_WAIE01000004.1"/>
</dbReference>